<keyword evidence="4" id="KW-1185">Reference proteome</keyword>
<dbReference type="PROSITE" id="PS51257">
    <property type="entry name" value="PROKAR_LIPOPROTEIN"/>
    <property type="match status" value="1"/>
</dbReference>
<evidence type="ECO:0000313" key="3">
    <source>
        <dbReference type="EMBL" id="CAK9168874.1"/>
    </source>
</evidence>
<evidence type="ECO:0000313" key="4">
    <source>
        <dbReference type="Proteomes" id="UP001642360"/>
    </source>
</evidence>
<accession>A0ABC8THE4</accession>
<dbReference type="AlphaFoldDB" id="A0ABC8THE4"/>
<keyword evidence="1" id="KW-0812">Transmembrane</keyword>
<gene>
    <name evidence="3" type="ORF">ILEXP_LOCUS38289</name>
</gene>
<evidence type="ECO:0000256" key="1">
    <source>
        <dbReference type="SAM" id="Phobius"/>
    </source>
</evidence>
<feature type="transmembrane region" description="Helical" evidence="1">
    <location>
        <begin position="90"/>
        <end position="108"/>
    </location>
</feature>
<keyword evidence="1" id="KW-1133">Transmembrane helix</keyword>
<reference evidence="3 4" key="1">
    <citation type="submission" date="2024-02" db="EMBL/GenBank/DDBJ databases">
        <authorList>
            <person name="Vignale AGUSTIN F."/>
            <person name="Sosa J E."/>
            <person name="Modenutti C."/>
        </authorList>
    </citation>
    <scope>NUCLEOTIDE SEQUENCE [LARGE SCALE GENOMIC DNA]</scope>
</reference>
<keyword evidence="2" id="KW-0732">Signal</keyword>
<comment type="caution">
    <text evidence="3">The sequence shown here is derived from an EMBL/GenBank/DDBJ whole genome shotgun (WGS) entry which is preliminary data.</text>
</comment>
<sequence>MTQMKTLLSLSLIVILLAQSCPSSAHEGVSTSLTETLSQPVQQSLDHRQPCCFYTRKHLQIQIKKRARLVPRAGVARARPKSSAIRTQTSSIQLCSLFVYFVFFGFFLL</sequence>
<protein>
    <submittedName>
        <fullName evidence="3">Uncharacterized protein</fullName>
    </submittedName>
</protein>
<keyword evidence="1" id="KW-0472">Membrane</keyword>
<organism evidence="3 4">
    <name type="scientific">Ilex paraguariensis</name>
    <name type="common">yerba mate</name>
    <dbReference type="NCBI Taxonomy" id="185542"/>
    <lineage>
        <taxon>Eukaryota</taxon>
        <taxon>Viridiplantae</taxon>
        <taxon>Streptophyta</taxon>
        <taxon>Embryophyta</taxon>
        <taxon>Tracheophyta</taxon>
        <taxon>Spermatophyta</taxon>
        <taxon>Magnoliopsida</taxon>
        <taxon>eudicotyledons</taxon>
        <taxon>Gunneridae</taxon>
        <taxon>Pentapetalae</taxon>
        <taxon>asterids</taxon>
        <taxon>campanulids</taxon>
        <taxon>Aquifoliales</taxon>
        <taxon>Aquifoliaceae</taxon>
        <taxon>Ilex</taxon>
    </lineage>
</organism>
<name>A0ABC8THE4_9AQUA</name>
<dbReference type="Proteomes" id="UP001642360">
    <property type="component" value="Unassembled WGS sequence"/>
</dbReference>
<feature type="signal peptide" evidence="2">
    <location>
        <begin position="1"/>
        <end position="25"/>
    </location>
</feature>
<proteinExistence type="predicted"/>
<feature type="chain" id="PRO_5044754577" evidence="2">
    <location>
        <begin position="26"/>
        <end position="109"/>
    </location>
</feature>
<evidence type="ECO:0000256" key="2">
    <source>
        <dbReference type="SAM" id="SignalP"/>
    </source>
</evidence>
<dbReference type="EMBL" id="CAUOFW020005169">
    <property type="protein sequence ID" value="CAK9168874.1"/>
    <property type="molecule type" value="Genomic_DNA"/>
</dbReference>